<protein>
    <recommendedName>
        <fullName evidence="4">DUF4829 domain-containing protein</fullName>
    </recommendedName>
</protein>
<dbReference type="OrthoDB" id="9762883at2"/>
<accession>B8CWN9</accession>
<keyword evidence="1" id="KW-1133">Transmembrane helix</keyword>
<dbReference type="KEGG" id="hor:Hore_09520"/>
<keyword evidence="1" id="KW-0812">Transmembrane</keyword>
<keyword evidence="3" id="KW-1185">Reference proteome</keyword>
<evidence type="ECO:0000256" key="1">
    <source>
        <dbReference type="SAM" id="Phobius"/>
    </source>
</evidence>
<sequence length="154" mass="18059">MGKKKIILIIVTIIFIISLITYKTYMEKNIIKEVVIEFGSNLKKVSLQSPEDKLIKDINKYYKDYVTRELLNKWLTNPSKVPGRSFSSPWPEEIEIKKIKNIGGDKYRVIGIVKEVTSKELVKGEPLNRYQVELIVKKIKNKWLISDYRRLPCN</sequence>
<dbReference type="HOGENOM" id="CLU_1701812_0_0_9"/>
<dbReference type="Proteomes" id="UP000000719">
    <property type="component" value="Chromosome"/>
</dbReference>
<proteinExistence type="predicted"/>
<dbReference type="EMBL" id="CP001098">
    <property type="protein sequence ID" value="ACL69708.1"/>
    <property type="molecule type" value="Genomic_DNA"/>
</dbReference>
<organism evidence="2 3">
    <name type="scientific">Halothermothrix orenii (strain H 168 / OCM 544 / DSM 9562)</name>
    <dbReference type="NCBI Taxonomy" id="373903"/>
    <lineage>
        <taxon>Bacteria</taxon>
        <taxon>Bacillati</taxon>
        <taxon>Bacillota</taxon>
        <taxon>Clostridia</taxon>
        <taxon>Halanaerobiales</taxon>
        <taxon>Halothermotrichaceae</taxon>
        <taxon>Halothermothrix</taxon>
    </lineage>
</organism>
<evidence type="ECO:0000313" key="3">
    <source>
        <dbReference type="Proteomes" id="UP000000719"/>
    </source>
</evidence>
<evidence type="ECO:0000313" key="2">
    <source>
        <dbReference type="EMBL" id="ACL69708.1"/>
    </source>
</evidence>
<evidence type="ECO:0008006" key="4">
    <source>
        <dbReference type="Google" id="ProtNLM"/>
    </source>
</evidence>
<name>B8CWN9_HALOH</name>
<dbReference type="RefSeq" id="WP_012635894.1">
    <property type="nucleotide sequence ID" value="NC_011899.1"/>
</dbReference>
<reference evidence="2 3" key="1">
    <citation type="journal article" date="2009" name="PLoS ONE">
        <title>Genome analysis of the anaerobic thermohalophilic bacterium Halothermothrix orenii.</title>
        <authorList>
            <person name="Mavromatis K."/>
            <person name="Ivanova N."/>
            <person name="Anderson I."/>
            <person name="Lykidis A."/>
            <person name="Hooper S.D."/>
            <person name="Sun H."/>
            <person name="Kunin V."/>
            <person name="Lapidus A."/>
            <person name="Hugenholtz P."/>
            <person name="Patel B."/>
            <person name="Kyrpides N.C."/>
        </authorList>
    </citation>
    <scope>NUCLEOTIDE SEQUENCE [LARGE SCALE GENOMIC DNA]</scope>
    <source>
        <strain evidence="3">H 168 / OCM 544 / DSM 9562</strain>
    </source>
</reference>
<keyword evidence="1" id="KW-0472">Membrane</keyword>
<feature type="transmembrane region" description="Helical" evidence="1">
    <location>
        <begin position="6"/>
        <end position="22"/>
    </location>
</feature>
<gene>
    <name evidence="2" type="ordered locus">Hore_09520</name>
</gene>
<dbReference type="eggNOG" id="COG4219">
    <property type="taxonomic scope" value="Bacteria"/>
</dbReference>
<dbReference type="AlphaFoldDB" id="B8CWN9"/>